<dbReference type="CDD" id="cd06433">
    <property type="entry name" value="GT_2_WfgS_like"/>
    <property type="match status" value="1"/>
</dbReference>
<dbReference type="GO" id="GO:0016758">
    <property type="term" value="F:hexosyltransferase activity"/>
    <property type="evidence" value="ECO:0007669"/>
    <property type="project" value="UniProtKB-ARBA"/>
</dbReference>
<dbReference type="KEGG" id="gur:Gura_3170"/>
<proteinExistence type="predicted"/>
<gene>
    <name evidence="2" type="ordered locus">Gura_3170</name>
</gene>
<evidence type="ECO:0000313" key="2">
    <source>
        <dbReference type="EMBL" id="ABQ27331.1"/>
    </source>
</evidence>
<organism evidence="2 3">
    <name type="scientific">Geotalea uraniireducens (strain Rf4)</name>
    <name type="common">Geobacter uraniireducens</name>
    <dbReference type="NCBI Taxonomy" id="351605"/>
    <lineage>
        <taxon>Bacteria</taxon>
        <taxon>Pseudomonadati</taxon>
        <taxon>Thermodesulfobacteriota</taxon>
        <taxon>Desulfuromonadia</taxon>
        <taxon>Geobacterales</taxon>
        <taxon>Geobacteraceae</taxon>
        <taxon>Geotalea</taxon>
    </lineage>
</organism>
<keyword evidence="3" id="KW-1185">Reference proteome</keyword>
<dbReference type="HOGENOM" id="CLU_025996_21_0_7"/>
<sequence>MPRPIWGDSRIAPTLGFECFIAGATNCQEKSCRTKMNPAGLPKISIVTPSFNQGRYLEKTILSVLEQGYPNLEYIIIDGKSSDNSVEIIKKYEKYLKYWVSEEDRGQSHAINKGFAHATGDLLGWLNSDDYYAAGALKTVAETALATPAAGAIVGAGAMVDETGNVFLSVARTAITLESLYNWFDEFFWQPSCFFPKETWKHCGPLDENVHYAMDLDFWIKIAKKFTFTTTHATLSFNLKHPKAKTTEFSYLSHVDAVMVIMRHGAEKEARKLLEEYTRVLHKSALDNEELLIQKCLEIQKLREKYKKISGCLIEAFKILGRKIISI</sequence>
<dbReference type="InterPro" id="IPR001173">
    <property type="entry name" value="Glyco_trans_2-like"/>
</dbReference>
<dbReference type="InterPro" id="IPR029044">
    <property type="entry name" value="Nucleotide-diphossugar_trans"/>
</dbReference>
<dbReference type="Gene3D" id="3.90.550.10">
    <property type="entry name" value="Spore Coat Polysaccharide Biosynthesis Protein SpsA, Chain A"/>
    <property type="match status" value="1"/>
</dbReference>
<dbReference type="STRING" id="351605.Gura_3170"/>
<dbReference type="Pfam" id="PF00535">
    <property type="entry name" value="Glycos_transf_2"/>
    <property type="match status" value="1"/>
</dbReference>
<reference evidence="2 3" key="1">
    <citation type="submission" date="2007-05" db="EMBL/GenBank/DDBJ databases">
        <title>Complete sequence of Geobacter uraniireducens Rf4.</title>
        <authorList>
            <consortium name="US DOE Joint Genome Institute"/>
            <person name="Copeland A."/>
            <person name="Lucas S."/>
            <person name="Lapidus A."/>
            <person name="Barry K."/>
            <person name="Detter J.C."/>
            <person name="Glavina del Rio T."/>
            <person name="Hammon N."/>
            <person name="Israni S."/>
            <person name="Dalin E."/>
            <person name="Tice H."/>
            <person name="Pitluck S."/>
            <person name="Chertkov O."/>
            <person name="Brettin T."/>
            <person name="Bruce D."/>
            <person name="Han C."/>
            <person name="Schmutz J."/>
            <person name="Larimer F."/>
            <person name="Land M."/>
            <person name="Hauser L."/>
            <person name="Kyrpides N."/>
            <person name="Mikhailova N."/>
            <person name="Shelobolina E."/>
            <person name="Aklujkar M."/>
            <person name="Lovley D."/>
            <person name="Richardson P."/>
        </authorList>
    </citation>
    <scope>NUCLEOTIDE SEQUENCE [LARGE SCALE GENOMIC DNA]</scope>
    <source>
        <strain evidence="2 3">Rf4</strain>
    </source>
</reference>
<dbReference type="CAZy" id="GT2">
    <property type="family name" value="Glycosyltransferase Family 2"/>
</dbReference>
<dbReference type="EMBL" id="CP000698">
    <property type="protein sequence ID" value="ABQ27331.1"/>
    <property type="molecule type" value="Genomic_DNA"/>
</dbReference>
<dbReference type="AlphaFoldDB" id="A5G6B3"/>
<evidence type="ECO:0000313" key="3">
    <source>
        <dbReference type="Proteomes" id="UP000006695"/>
    </source>
</evidence>
<dbReference type="SUPFAM" id="SSF53448">
    <property type="entry name" value="Nucleotide-diphospho-sugar transferases"/>
    <property type="match status" value="1"/>
</dbReference>
<dbReference type="PANTHER" id="PTHR22916:SF65">
    <property type="entry name" value="SLR1065 PROTEIN"/>
    <property type="match status" value="1"/>
</dbReference>
<accession>A5G6B3</accession>
<protein>
    <submittedName>
        <fullName evidence="2">Glycosyl transferase, family 2</fullName>
    </submittedName>
</protein>
<evidence type="ECO:0000259" key="1">
    <source>
        <dbReference type="Pfam" id="PF00535"/>
    </source>
</evidence>
<keyword evidence="2" id="KW-0808">Transferase</keyword>
<feature type="domain" description="Glycosyltransferase 2-like" evidence="1">
    <location>
        <begin position="45"/>
        <end position="165"/>
    </location>
</feature>
<dbReference type="Proteomes" id="UP000006695">
    <property type="component" value="Chromosome"/>
</dbReference>
<name>A5G6B3_GEOUR</name>
<dbReference type="PANTHER" id="PTHR22916">
    <property type="entry name" value="GLYCOSYLTRANSFERASE"/>
    <property type="match status" value="1"/>
</dbReference>